<evidence type="ECO:0000313" key="3">
    <source>
        <dbReference type="Proteomes" id="UP000030826"/>
    </source>
</evidence>
<dbReference type="InterPro" id="IPR000182">
    <property type="entry name" value="GNAT_dom"/>
</dbReference>
<dbReference type="PROSITE" id="PS51186">
    <property type="entry name" value="GNAT"/>
    <property type="match status" value="1"/>
</dbReference>
<dbReference type="Gene3D" id="3.40.630.30">
    <property type="match status" value="1"/>
</dbReference>
<dbReference type="AlphaFoldDB" id="A0A0B1Q4N0"/>
<dbReference type="SUPFAM" id="SSF55729">
    <property type="entry name" value="Acyl-CoA N-acyltransferases (Nat)"/>
    <property type="match status" value="1"/>
</dbReference>
<dbReference type="Pfam" id="PF13508">
    <property type="entry name" value="Acetyltransf_7"/>
    <property type="match status" value="1"/>
</dbReference>
<gene>
    <name evidence="2" type="ORF">LA66_01335</name>
</gene>
<comment type="caution">
    <text evidence="2">The sequence shown here is derived from an EMBL/GenBank/DDBJ whole genome shotgun (WGS) entry which is preliminary data.</text>
</comment>
<dbReference type="PANTHER" id="PTHR43233">
    <property type="entry name" value="FAMILY N-ACETYLTRANSFERASE, PUTATIVE (AFU_ORTHOLOGUE AFUA_6G03350)-RELATED"/>
    <property type="match status" value="1"/>
</dbReference>
<dbReference type="STRING" id="370622.LA66_01335"/>
<sequence>MMQEAYTLSMEIPTVEDYRRLRLVTGLSGKTEEAARLGLPNSWSAAVVRHRGRVVAMGRVIGDGGCFFQVCDMAVEPEHQGQGLGKRIFARLMEDLQARAPKSAYVSLIADGDAKHLYAKFGFEPVMPASIGMAIWIGGRPSRGS</sequence>
<protein>
    <submittedName>
        <fullName evidence="2">AttT protein</fullName>
    </submittedName>
</protein>
<name>A0A0B1Q4N0_9HYPH</name>
<dbReference type="PANTHER" id="PTHR43233:SF1">
    <property type="entry name" value="FAMILY N-ACETYLTRANSFERASE, PUTATIVE (AFU_ORTHOLOGUE AFUA_6G03350)-RELATED"/>
    <property type="match status" value="1"/>
</dbReference>
<accession>A0A0B1Q4N0</accession>
<reference evidence="2 3" key="1">
    <citation type="submission" date="2014-09" db="EMBL/GenBank/DDBJ databases">
        <title>Isolation and characterization of Aurantimonas altamirensis ON-56566 from clinical sample following a dog bite.</title>
        <authorList>
            <person name="Eshaghi A."/>
            <person name="Li A."/>
            <person name="Shahinas D."/>
            <person name="Bahn P."/>
            <person name="Kus J.V."/>
            <person name="Patel S.N."/>
        </authorList>
    </citation>
    <scope>NUCLEOTIDE SEQUENCE [LARGE SCALE GENOMIC DNA]</scope>
    <source>
        <strain evidence="2 3">ON-56566</strain>
    </source>
</reference>
<proteinExistence type="predicted"/>
<dbReference type="OrthoDB" id="9797456at2"/>
<dbReference type="InterPro" id="IPR053144">
    <property type="entry name" value="Acetyltransferase_Butenolide"/>
</dbReference>
<feature type="domain" description="N-acetyltransferase" evidence="1">
    <location>
        <begin position="1"/>
        <end position="138"/>
    </location>
</feature>
<evidence type="ECO:0000259" key="1">
    <source>
        <dbReference type="PROSITE" id="PS51186"/>
    </source>
</evidence>
<evidence type="ECO:0000313" key="2">
    <source>
        <dbReference type="EMBL" id="KHJ55344.1"/>
    </source>
</evidence>
<organism evidence="2 3">
    <name type="scientific">Aureimonas altamirensis</name>
    <dbReference type="NCBI Taxonomy" id="370622"/>
    <lineage>
        <taxon>Bacteria</taxon>
        <taxon>Pseudomonadati</taxon>
        <taxon>Pseudomonadota</taxon>
        <taxon>Alphaproteobacteria</taxon>
        <taxon>Hyphomicrobiales</taxon>
        <taxon>Aurantimonadaceae</taxon>
        <taxon>Aureimonas</taxon>
    </lineage>
</organism>
<dbReference type="GO" id="GO:0016747">
    <property type="term" value="F:acyltransferase activity, transferring groups other than amino-acyl groups"/>
    <property type="evidence" value="ECO:0007669"/>
    <property type="project" value="InterPro"/>
</dbReference>
<dbReference type="CDD" id="cd04301">
    <property type="entry name" value="NAT_SF"/>
    <property type="match status" value="1"/>
</dbReference>
<dbReference type="InterPro" id="IPR016181">
    <property type="entry name" value="Acyl_CoA_acyltransferase"/>
</dbReference>
<dbReference type="EMBL" id="JRFJ01000001">
    <property type="protein sequence ID" value="KHJ55344.1"/>
    <property type="molecule type" value="Genomic_DNA"/>
</dbReference>
<dbReference type="Proteomes" id="UP000030826">
    <property type="component" value="Unassembled WGS sequence"/>
</dbReference>